<dbReference type="RefSeq" id="WP_011475642.1">
    <property type="nucleotide sequence ID" value="NZ_CP166896.1"/>
</dbReference>
<protein>
    <submittedName>
        <fullName evidence="2">Uncharacterized protein</fullName>
    </submittedName>
</protein>
<sequence>MYKMIKFIGSEVTKSTQKINNSILMFNSVVFDRKNISFSSKYKVPKDDKSSIREDYKRIGKDIYKVLNNYEQRNQKRLAEQ</sequence>
<reference evidence="2 3" key="1">
    <citation type="submission" date="2017-03" db="EMBL/GenBank/DDBJ databases">
        <title>Phylogenomics and comparative genomics of Lactobacillus salivarius, a mammalian gut commensal.</title>
        <authorList>
            <person name="Harris H.M."/>
        </authorList>
    </citation>
    <scope>NUCLEOTIDE SEQUENCE [LARGE SCALE GENOMIC DNA]</scope>
    <source>
        <strain evidence="2 3">JCM 1047</strain>
    </source>
</reference>
<dbReference type="EMBL" id="NBEF01000009">
    <property type="protein sequence ID" value="OQQ92017.1"/>
    <property type="molecule type" value="Genomic_DNA"/>
</dbReference>
<accession>A0A1V9RFV2</accession>
<dbReference type="AlphaFoldDB" id="A0A1V9RFV2"/>
<dbReference type="Proteomes" id="UP000470980">
    <property type="component" value="Unassembled WGS sequence"/>
</dbReference>
<dbReference type="EMBL" id="VSTR01000034">
    <property type="protein sequence ID" value="MYY73928.1"/>
    <property type="molecule type" value="Genomic_DNA"/>
</dbReference>
<dbReference type="Proteomes" id="UP000192575">
    <property type="component" value="Unassembled WGS sequence"/>
</dbReference>
<evidence type="ECO:0000313" key="1">
    <source>
        <dbReference type="EMBL" id="MYY73928.1"/>
    </source>
</evidence>
<gene>
    <name evidence="2" type="ORF">B6U56_01480</name>
    <name evidence="1" type="ORF">FYL10_09940</name>
</gene>
<name>A0A1V9RFV2_9LACO</name>
<evidence type="ECO:0000313" key="2">
    <source>
        <dbReference type="EMBL" id="OQQ92017.1"/>
    </source>
</evidence>
<proteinExistence type="predicted"/>
<organism evidence="2 3">
    <name type="scientific">Ligilactobacillus salivarius</name>
    <dbReference type="NCBI Taxonomy" id="1624"/>
    <lineage>
        <taxon>Bacteria</taxon>
        <taxon>Bacillati</taxon>
        <taxon>Bacillota</taxon>
        <taxon>Bacilli</taxon>
        <taxon>Lactobacillales</taxon>
        <taxon>Lactobacillaceae</taxon>
        <taxon>Ligilactobacillus</taxon>
    </lineage>
</organism>
<evidence type="ECO:0000313" key="4">
    <source>
        <dbReference type="Proteomes" id="UP000470980"/>
    </source>
</evidence>
<evidence type="ECO:0000313" key="3">
    <source>
        <dbReference type="Proteomes" id="UP000192575"/>
    </source>
</evidence>
<comment type="caution">
    <text evidence="2">The sequence shown here is derived from an EMBL/GenBank/DDBJ whole genome shotgun (WGS) entry which is preliminary data.</text>
</comment>
<reference evidence="1 4" key="2">
    <citation type="journal article" date="2020" name="Food Funct.">
        <title>Screening of Lactobacillus salivarius strains from the feces of Chinese populations and the evaluation of their effects against intestinal inflammation in mice.</title>
        <authorList>
            <person name="Zhai Q."/>
            <person name="Shen X."/>
            <person name="Cen S."/>
            <person name="Zhang C."/>
            <person name="Tian F."/>
            <person name="Zhao J."/>
            <person name="Zhang H."/>
            <person name="Xue Y."/>
            <person name="Chen W."/>
        </authorList>
    </citation>
    <scope>NUCLEOTIDE SEQUENCE [LARGE SCALE GENOMIC DNA]</scope>
    <source>
        <strain evidence="1 4">FZJTZ9M6.scaf</strain>
    </source>
</reference>